<dbReference type="OrthoDB" id="4365699at2759"/>
<proteinExistence type="predicted"/>
<dbReference type="Proteomes" id="UP000191672">
    <property type="component" value="Unassembled WGS sequence"/>
</dbReference>
<evidence type="ECO:0000256" key="4">
    <source>
        <dbReference type="ARBA" id="ARBA00023136"/>
    </source>
</evidence>
<evidence type="ECO:0000313" key="7">
    <source>
        <dbReference type="EMBL" id="OQD90445.1"/>
    </source>
</evidence>
<dbReference type="GO" id="GO:0071944">
    <property type="term" value="C:cell periphery"/>
    <property type="evidence" value="ECO:0007669"/>
    <property type="project" value="UniProtKB-ARBA"/>
</dbReference>
<evidence type="ECO:0000256" key="2">
    <source>
        <dbReference type="ARBA" id="ARBA00022692"/>
    </source>
</evidence>
<dbReference type="AlphaFoldDB" id="A0A1V6QMP1"/>
<feature type="region of interest" description="Disordered" evidence="5">
    <location>
        <begin position="223"/>
        <end position="243"/>
    </location>
</feature>
<comment type="caution">
    <text evidence="7">The sequence shown here is derived from an EMBL/GenBank/DDBJ whole genome shotgun (WGS) entry which is preliminary data.</text>
</comment>
<keyword evidence="4 6" id="KW-0472">Membrane</keyword>
<name>A0A1V6QMP1_9EURO</name>
<organism evidence="7 8">
    <name type="scientific">Penicillium antarcticum</name>
    <dbReference type="NCBI Taxonomy" id="416450"/>
    <lineage>
        <taxon>Eukaryota</taxon>
        <taxon>Fungi</taxon>
        <taxon>Dikarya</taxon>
        <taxon>Ascomycota</taxon>
        <taxon>Pezizomycotina</taxon>
        <taxon>Eurotiomycetes</taxon>
        <taxon>Eurotiomycetidae</taxon>
        <taxon>Eurotiales</taxon>
        <taxon>Aspergillaceae</taxon>
        <taxon>Penicillium</taxon>
    </lineage>
</organism>
<feature type="transmembrane region" description="Helical" evidence="6">
    <location>
        <begin position="174"/>
        <end position="195"/>
    </location>
</feature>
<feature type="region of interest" description="Disordered" evidence="5">
    <location>
        <begin position="123"/>
        <end position="166"/>
    </location>
</feature>
<feature type="compositionally biased region" description="Low complexity" evidence="5">
    <location>
        <begin position="223"/>
        <end position="238"/>
    </location>
</feature>
<sequence length="264" mass="26782">MTSTNYADYSTGTGFIGWYIAATPEPIICTSNGAFTTSGTIGDCSESSGDQLATACHAGSSVVRGSSTTACGTGSTCDYYRIFNTVGQDGLGALTRYACVDNWAANSLYRTLPAEYLATTTSSSAAPTSATTTGTTKSTNTSFSTSTSATTTSPTPTGGAGTSGSSSSGLGGGAIAGIVVGCVAAGAILAVLVVFRRRLMSCFGYHKTTDSHGPWSPVYMPPQTQSVSQSNSQSQPISELSGQRNVYEIGSSQVGADAVPEMRS</sequence>
<dbReference type="EMBL" id="MDYN01000001">
    <property type="protein sequence ID" value="OQD90445.1"/>
    <property type="molecule type" value="Genomic_DNA"/>
</dbReference>
<evidence type="ECO:0000313" key="8">
    <source>
        <dbReference type="Proteomes" id="UP000191672"/>
    </source>
</evidence>
<dbReference type="PANTHER" id="PTHR15549">
    <property type="entry name" value="PAIRED IMMUNOGLOBULIN-LIKE TYPE 2 RECEPTOR"/>
    <property type="match status" value="1"/>
</dbReference>
<keyword evidence="3 6" id="KW-1133">Transmembrane helix</keyword>
<reference evidence="8" key="1">
    <citation type="journal article" date="2017" name="Nat. Microbiol.">
        <title>Global analysis of biosynthetic gene clusters reveals vast potential of secondary metabolite production in Penicillium species.</title>
        <authorList>
            <person name="Nielsen J.C."/>
            <person name="Grijseels S."/>
            <person name="Prigent S."/>
            <person name="Ji B."/>
            <person name="Dainat J."/>
            <person name="Nielsen K.F."/>
            <person name="Frisvad J.C."/>
            <person name="Workman M."/>
            <person name="Nielsen J."/>
        </authorList>
    </citation>
    <scope>NUCLEOTIDE SEQUENCE [LARGE SCALE GENOMIC DNA]</scope>
    <source>
        <strain evidence="8">IBT 31811</strain>
    </source>
</reference>
<dbReference type="STRING" id="416450.A0A1V6QMP1"/>
<evidence type="ECO:0000256" key="5">
    <source>
        <dbReference type="SAM" id="MobiDB-lite"/>
    </source>
</evidence>
<comment type="subcellular location">
    <subcellularLocation>
        <location evidence="1">Membrane</location>
        <topology evidence="1">Single-pass membrane protein</topology>
    </subcellularLocation>
</comment>
<evidence type="ECO:0000256" key="1">
    <source>
        <dbReference type="ARBA" id="ARBA00004167"/>
    </source>
</evidence>
<gene>
    <name evidence="7" type="ORF">PENANT_c001G02979</name>
</gene>
<keyword evidence="8" id="KW-1185">Reference proteome</keyword>
<evidence type="ECO:0008006" key="9">
    <source>
        <dbReference type="Google" id="ProtNLM"/>
    </source>
</evidence>
<dbReference type="GO" id="GO:0016020">
    <property type="term" value="C:membrane"/>
    <property type="evidence" value="ECO:0007669"/>
    <property type="project" value="UniProtKB-SubCell"/>
</dbReference>
<evidence type="ECO:0000256" key="6">
    <source>
        <dbReference type="SAM" id="Phobius"/>
    </source>
</evidence>
<evidence type="ECO:0000256" key="3">
    <source>
        <dbReference type="ARBA" id="ARBA00022989"/>
    </source>
</evidence>
<dbReference type="PANTHER" id="PTHR15549:SF30">
    <property type="entry name" value="MID2 DOMAIN-CONTAINING PROTEIN"/>
    <property type="match status" value="1"/>
</dbReference>
<accession>A0A1V6QMP1</accession>
<keyword evidence="2 6" id="KW-0812">Transmembrane</keyword>
<protein>
    <recommendedName>
        <fullName evidence="9">Mid2 domain-containing protein</fullName>
    </recommendedName>
</protein>
<dbReference type="InterPro" id="IPR051694">
    <property type="entry name" value="Immunoregulatory_rcpt-like"/>
</dbReference>